<dbReference type="EMBL" id="JACOGD010000001">
    <property type="protein sequence ID" value="MBC3930250.1"/>
    <property type="molecule type" value="Genomic_DNA"/>
</dbReference>
<evidence type="ECO:0000256" key="6">
    <source>
        <dbReference type="RuleBase" id="RU365090"/>
    </source>
</evidence>
<dbReference type="SUPFAM" id="SSF63867">
    <property type="entry name" value="MoeA C-terminal domain-like"/>
    <property type="match status" value="1"/>
</dbReference>
<dbReference type="EC" id="2.10.1.1" evidence="6"/>
<protein>
    <recommendedName>
        <fullName evidence="6">Molybdopterin molybdenumtransferase</fullName>
        <ecNumber evidence="6">2.10.1.1</ecNumber>
    </recommendedName>
</protein>
<dbReference type="Gene3D" id="3.90.105.10">
    <property type="entry name" value="Molybdopterin biosynthesis moea protein, domain 2"/>
    <property type="match status" value="1"/>
</dbReference>
<comment type="cofactor">
    <cofactor evidence="6">
        <name>Mg(2+)</name>
        <dbReference type="ChEBI" id="CHEBI:18420"/>
    </cofactor>
</comment>
<name>A0ABR7A013_9BURK</name>
<evidence type="ECO:0000256" key="1">
    <source>
        <dbReference type="ARBA" id="ARBA00002901"/>
    </source>
</evidence>
<keyword evidence="6" id="KW-0500">Molybdenum</keyword>
<keyword evidence="6" id="KW-0479">Metal-binding</keyword>
<dbReference type="PANTHER" id="PTHR10192">
    <property type="entry name" value="MOLYBDOPTERIN BIOSYNTHESIS PROTEIN"/>
    <property type="match status" value="1"/>
</dbReference>
<dbReference type="PANTHER" id="PTHR10192:SF5">
    <property type="entry name" value="GEPHYRIN"/>
    <property type="match status" value="1"/>
</dbReference>
<dbReference type="InterPro" id="IPR005110">
    <property type="entry name" value="MoeA_linker/N"/>
</dbReference>
<evidence type="ECO:0000259" key="7">
    <source>
        <dbReference type="SMART" id="SM00852"/>
    </source>
</evidence>
<dbReference type="Pfam" id="PF00994">
    <property type="entry name" value="MoCF_biosynth"/>
    <property type="match status" value="1"/>
</dbReference>
<gene>
    <name evidence="8" type="ORF">H8K43_01085</name>
</gene>
<comment type="similarity">
    <text evidence="3 6">Belongs to the MoeA family.</text>
</comment>
<evidence type="ECO:0000256" key="5">
    <source>
        <dbReference type="ARBA" id="ARBA00047317"/>
    </source>
</evidence>
<dbReference type="SMART" id="SM00852">
    <property type="entry name" value="MoCF_biosynth"/>
    <property type="match status" value="1"/>
</dbReference>
<dbReference type="Proteomes" id="UP000654304">
    <property type="component" value="Unassembled WGS sequence"/>
</dbReference>
<evidence type="ECO:0000256" key="2">
    <source>
        <dbReference type="ARBA" id="ARBA00005046"/>
    </source>
</evidence>
<dbReference type="Pfam" id="PF03453">
    <property type="entry name" value="MoeA_N"/>
    <property type="match status" value="1"/>
</dbReference>
<keyword evidence="4 6" id="KW-0501">Molybdenum cofactor biosynthesis</keyword>
<sequence length="432" mass="46060">MHSGPHPVHTSSCASSVKADETALHSLNEAKEKIASLSRRKSAHETLALTAALGRVLAQDLISPIDVPAHDNAAMDGYAFASSAASATDETTLRIIGSALAGAPFHGQVNNGECIRIMTGAVMPSGCDSVIPYEQLSLQTDTHITLPVHVGHPGAHRRLRGEDLQCGCIALKKGRILTPADLGLLASLGLTEIRVETRLRVAFFSTGDEILAQGEASEHGCVYDSNRYTLLGMLNRLDCIAIDLGIIPDDAAQLESAFRAACQQADVIITSGGVSQGSADLTRLTMSKLGDIAFWQIAMRPGRPMAFGKIHDDTQSALLFGLPGNPVAVMTSFYFLVRPALLKMMGAELTEPLLIPAVTTTQLDKKSGRTEFQRGILKRNLRGQLEVSVTGTQGSGILRSMSEANCMIVLHHHQDQVQAGEVVDVALFEGLI</sequence>
<dbReference type="InterPro" id="IPR036135">
    <property type="entry name" value="MoeA_linker/N_sf"/>
</dbReference>
<dbReference type="NCBIfam" id="TIGR00177">
    <property type="entry name" value="molyb_syn"/>
    <property type="match status" value="1"/>
</dbReference>
<comment type="pathway">
    <text evidence="2 6">Cofactor biosynthesis; molybdopterin biosynthesis.</text>
</comment>
<comment type="catalytic activity">
    <reaction evidence="5">
        <text>adenylyl-molybdopterin + molybdate = Mo-molybdopterin + AMP + H(+)</text>
        <dbReference type="Rhea" id="RHEA:35047"/>
        <dbReference type="ChEBI" id="CHEBI:15378"/>
        <dbReference type="ChEBI" id="CHEBI:36264"/>
        <dbReference type="ChEBI" id="CHEBI:62727"/>
        <dbReference type="ChEBI" id="CHEBI:71302"/>
        <dbReference type="ChEBI" id="CHEBI:456215"/>
        <dbReference type="EC" id="2.10.1.1"/>
    </reaction>
</comment>
<dbReference type="Gene3D" id="2.170.190.11">
    <property type="entry name" value="Molybdopterin biosynthesis moea protein, domain 3"/>
    <property type="match status" value="1"/>
</dbReference>
<comment type="caution">
    <text evidence="8">The sequence shown here is derived from an EMBL/GenBank/DDBJ whole genome shotgun (WGS) entry which is preliminary data.</text>
</comment>
<proteinExistence type="inferred from homology"/>
<dbReference type="CDD" id="cd00887">
    <property type="entry name" value="MoeA"/>
    <property type="match status" value="1"/>
</dbReference>
<dbReference type="NCBIfam" id="NF045515">
    <property type="entry name" value="Glp_gephyrin"/>
    <property type="match status" value="1"/>
</dbReference>
<comment type="function">
    <text evidence="1 6">Catalyzes the insertion of molybdate into adenylated molybdopterin with the concomitant release of AMP.</text>
</comment>
<dbReference type="Gene3D" id="2.40.340.10">
    <property type="entry name" value="MoeA, C-terminal, domain IV"/>
    <property type="match status" value="1"/>
</dbReference>
<dbReference type="InterPro" id="IPR038987">
    <property type="entry name" value="MoeA-like"/>
</dbReference>
<accession>A0ABR7A013</accession>
<dbReference type="InterPro" id="IPR036425">
    <property type="entry name" value="MoaB/Mog-like_dom_sf"/>
</dbReference>
<evidence type="ECO:0000313" key="8">
    <source>
        <dbReference type="EMBL" id="MBC3930250.1"/>
    </source>
</evidence>
<evidence type="ECO:0000313" key="9">
    <source>
        <dbReference type="Proteomes" id="UP000654304"/>
    </source>
</evidence>
<evidence type="ECO:0000256" key="4">
    <source>
        <dbReference type="ARBA" id="ARBA00023150"/>
    </source>
</evidence>
<dbReference type="InterPro" id="IPR001453">
    <property type="entry name" value="MoaB/Mog_dom"/>
</dbReference>
<dbReference type="SUPFAM" id="SSF53218">
    <property type="entry name" value="Molybdenum cofactor biosynthesis proteins"/>
    <property type="match status" value="1"/>
</dbReference>
<organism evidence="8 9">
    <name type="scientific">Undibacterium curvum</name>
    <dbReference type="NCBI Taxonomy" id="2762294"/>
    <lineage>
        <taxon>Bacteria</taxon>
        <taxon>Pseudomonadati</taxon>
        <taxon>Pseudomonadota</taxon>
        <taxon>Betaproteobacteria</taxon>
        <taxon>Burkholderiales</taxon>
        <taxon>Oxalobacteraceae</taxon>
        <taxon>Undibacterium</taxon>
    </lineage>
</organism>
<keyword evidence="6" id="KW-0808">Transferase</keyword>
<dbReference type="Pfam" id="PF03454">
    <property type="entry name" value="MoeA_C"/>
    <property type="match status" value="1"/>
</dbReference>
<evidence type="ECO:0000256" key="3">
    <source>
        <dbReference type="ARBA" id="ARBA00010763"/>
    </source>
</evidence>
<keyword evidence="9" id="KW-1185">Reference proteome</keyword>
<reference evidence="8 9" key="1">
    <citation type="submission" date="2020-08" db="EMBL/GenBank/DDBJ databases">
        <title>Novel species isolated from subtropical streams in China.</title>
        <authorList>
            <person name="Lu H."/>
        </authorList>
    </citation>
    <scope>NUCLEOTIDE SEQUENCE [LARGE SCALE GENOMIC DNA]</scope>
    <source>
        <strain evidence="8 9">CY22W</strain>
    </source>
</reference>
<dbReference type="SUPFAM" id="SSF63882">
    <property type="entry name" value="MoeA N-terminal region -like"/>
    <property type="match status" value="1"/>
</dbReference>
<dbReference type="InterPro" id="IPR036688">
    <property type="entry name" value="MoeA_C_domain_IV_sf"/>
</dbReference>
<feature type="domain" description="MoaB/Mog" evidence="7">
    <location>
        <begin position="202"/>
        <end position="343"/>
    </location>
</feature>
<dbReference type="InterPro" id="IPR005111">
    <property type="entry name" value="MoeA_C_domain_IV"/>
</dbReference>
<keyword evidence="6" id="KW-0460">Magnesium</keyword>
<dbReference type="Gene3D" id="3.40.980.10">
    <property type="entry name" value="MoaB/Mog-like domain"/>
    <property type="match status" value="1"/>
</dbReference>